<sequence length="192" mass="21980">MASCMALKRSFEHDRDSNANSPSYDSRTSSSPSSSAKRQRRCFPMTVVSSSSETPISDVSFGNQSVFPDVQPLLTTDALLVRIKEEVRRLQRRHQLKSSSSDIPDDDNNTNQSTDSTSLVNLPGHNSQQHLLTLKQVNIICARLLKEREEKIREEYDQILSNKLNEQYEGFVRFTQDQLTRRFSELQFSYVS</sequence>
<keyword evidence="6" id="KW-1185">Reference proteome</keyword>
<organism evidence="5 6">
    <name type="scientific">Adineta ricciae</name>
    <name type="common">Rotifer</name>
    <dbReference type="NCBI Taxonomy" id="249248"/>
    <lineage>
        <taxon>Eukaryota</taxon>
        <taxon>Metazoa</taxon>
        <taxon>Spiralia</taxon>
        <taxon>Gnathifera</taxon>
        <taxon>Rotifera</taxon>
        <taxon>Eurotatoria</taxon>
        <taxon>Bdelloidea</taxon>
        <taxon>Adinetida</taxon>
        <taxon>Adinetidae</taxon>
        <taxon>Adineta</taxon>
    </lineage>
</organism>
<comment type="caution">
    <text evidence="5">The sequence shown here is derived from an EMBL/GenBank/DDBJ whole genome shotgun (WGS) entry which is preliminary data.</text>
</comment>
<dbReference type="EMBL" id="CAJNOR010010961">
    <property type="protein sequence ID" value="CAF1658019.1"/>
    <property type="molecule type" value="Genomic_DNA"/>
</dbReference>
<feature type="compositionally biased region" description="Polar residues" evidence="4">
    <location>
        <begin position="47"/>
        <end position="59"/>
    </location>
</feature>
<dbReference type="GO" id="GO:0005634">
    <property type="term" value="C:nucleus"/>
    <property type="evidence" value="ECO:0007669"/>
    <property type="project" value="UniProtKB-SubCell"/>
</dbReference>
<accession>A0A816EV58</accession>
<evidence type="ECO:0000256" key="2">
    <source>
        <dbReference type="ARBA" id="ARBA00005625"/>
    </source>
</evidence>
<evidence type="ECO:0008006" key="7">
    <source>
        <dbReference type="Google" id="ProtNLM"/>
    </source>
</evidence>
<feature type="region of interest" description="Disordered" evidence="4">
    <location>
        <begin position="1"/>
        <end position="59"/>
    </location>
</feature>
<feature type="compositionally biased region" description="Low complexity" evidence="4">
    <location>
        <begin position="109"/>
        <end position="118"/>
    </location>
</feature>
<comment type="similarity">
    <text evidence="2">Belongs to the akirin family.</text>
</comment>
<dbReference type="GO" id="GO:0000785">
    <property type="term" value="C:chromatin"/>
    <property type="evidence" value="ECO:0007669"/>
    <property type="project" value="TreeGrafter"/>
</dbReference>
<evidence type="ECO:0000256" key="4">
    <source>
        <dbReference type="SAM" id="MobiDB-lite"/>
    </source>
</evidence>
<protein>
    <recommendedName>
        <fullName evidence="7">Akirin</fullName>
    </recommendedName>
</protein>
<dbReference type="PANTHER" id="PTHR13293:SF6">
    <property type="entry name" value="AKIRIN-RELATED"/>
    <property type="match status" value="1"/>
</dbReference>
<dbReference type="GO" id="GO:0045944">
    <property type="term" value="P:positive regulation of transcription by RNA polymerase II"/>
    <property type="evidence" value="ECO:0007669"/>
    <property type="project" value="TreeGrafter"/>
</dbReference>
<gene>
    <name evidence="5" type="ORF">XAT740_LOCUS56293</name>
</gene>
<evidence type="ECO:0000313" key="6">
    <source>
        <dbReference type="Proteomes" id="UP000663828"/>
    </source>
</evidence>
<evidence type="ECO:0000256" key="1">
    <source>
        <dbReference type="ARBA" id="ARBA00004123"/>
    </source>
</evidence>
<dbReference type="AlphaFoldDB" id="A0A816EV58"/>
<dbReference type="GO" id="GO:0045089">
    <property type="term" value="P:positive regulation of innate immune response"/>
    <property type="evidence" value="ECO:0007669"/>
    <property type="project" value="TreeGrafter"/>
</dbReference>
<dbReference type="GO" id="GO:0003712">
    <property type="term" value="F:transcription coregulator activity"/>
    <property type="evidence" value="ECO:0007669"/>
    <property type="project" value="TreeGrafter"/>
</dbReference>
<proteinExistence type="inferred from homology"/>
<evidence type="ECO:0000256" key="3">
    <source>
        <dbReference type="ARBA" id="ARBA00023242"/>
    </source>
</evidence>
<evidence type="ECO:0000313" key="5">
    <source>
        <dbReference type="EMBL" id="CAF1658019.1"/>
    </source>
</evidence>
<feature type="compositionally biased region" description="Low complexity" evidence="4">
    <location>
        <begin position="21"/>
        <end position="35"/>
    </location>
</feature>
<dbReference type="InterPro" id="IPR024132">
    <property type="entry name" value="Akirin"/>
</dbReference>
<keyword evidence="3" id="KW-0539">Nucleus</keyword>
<dbReference type="PANTHER" id="PTHR13293">
    <property type="entry name" value="AKIRIN-RELATED"/>
    <property type="match status" value="1"/>
</dbReference>
<dbReference type="Proteomes" id="UP000663828">
    <property type="component" value="Unassembled WGS sequence"/>
</dbReference>
<feature type="region of interest" description="Disordered" evidence="4">
    <location>
        <begin position="91"/>
        <end position="120"/>
    </location>
</feature>
<comment type="subcellular location">
    <subcellularLocation>
        <location evidence="1">Nucleus</location>
    </subcellularLocation>
</comment>
<name>A0A816EV58_ADIRI</name>
<reference evidence="5" key="1">
    <citation type="submission" date="2021-02" db="EMBL/GenBank/DDBJ databases">
        <authorList>
            <person name="Nowell W R."/>
        </authorList>
    </citation>
    <scope>NUCLEOTIDE SEQUENCE</scope>
</reference>